<keyword evidence="1" id="KW-0472">Membrane</keyword>
<feature type="transmembrane region" description="Helical" evidence="1">
    <location>
        <begin position="52"/>
        <end position="75"/>
    </location>
</feature>
<keyword evidence="1" id="KW-1133">Transmembrane helix</keyword>
<sequence>MKPENPCKACPIRGYSPEVCNLHHKFMNGDNRLHCPDWLHLPAKPKKVGKTLAFGACVGLATSFVGLAAAGVVGLKAALEMALVAKVVTGAGMAGAVTNVVVAGEDETKATKPESKRKHFVPPFYLNGS</sequence>
<keyword evidence="1" id="KW-0812">Transmembrane</keyword>
<reference evidence="2" key="1">
    <citation type="journal article" date="2013" name="Environ. Microbiol.">
        <title>Comparative genomic analysis of magnetotactic bacteria from the Deltaproteobacteria provides new insights into magnetite and greigite magnetosome genes required for magnetotaxis.</title>
        <authorList>
            <person name="Lefevre C.T."/>
            <person name="Trubitsyn D."/>
            <person name="Abreu F."/>
            <person name="Kolinko S."/>
            <person name="Jogler C."/>
            <person name="de Almeida L.G."/>
            <person name="de Vasconcelos A.T."/>
            <person name="Kube M."/>
            <person name="Reinhardt R."/>
            <person name="Lins U."/>
            <person name="Pignol D."/>
            <person name="Schuler D."/>
            <person name="Bazylinski D.A."/>
            <person name="Ginet N."/>
        </authorList>
    </citation>
    <scope>NUCLEOTIDE SEQUENCE</scope>
    <source>
        <strain evidence="2">FH-1</strain>
    </source>
</reference>
<name>M1RVH3_UNCXX</name>
<dbReference type="AlphaFoldDB" id="M1RVH3"/>
<organism evidence="2">
    <name type="scientific">bacterium FH-1</name>
    <dbReference type="NCBI Taxonomy" id="1297054"/>
    <lineage>
        <taxon>Bacteria</taxon>
    </lineage>
</organism>
<dbReference type="EMBL" id="KC196878">
    <property type="protein sequence ID" value="AGG16211.1"/>
    <property type="molecule type" value="Genomic_DNA"/>
</dbReference>
<protein>
    <submittedName>
        <fullName evidence="2">Magnetosome protein Mad7</fullName>
    </submittedName>
</protein>
<accession>M1RVH3</accession>
<proteinExistence type="predicted"/>
<feature type="transmembrane region" description="Helical" evidence="1">
    <location>
        <begin position="81"/>
        <end position="102"/>
    </location>
</feature>
<evidence type="ECO:0000313" key="2">
    <source>
        <dbReference type="EMBL" id="AGG16211.1"/>
    </source>
</evidence>
<evidence type="ECO:0000256" key="1">
    <source>
        <dbReference type="SAM" id="Phobius"/>
    </source>
</evidence>